<reference evidence="2 3" key="1">
    <citation type="submission" date="2018-03" db="EMBL/GenBank/DDBJ databases">
        <authorList>
            <person name="Guldener U."/>
        </authorList>
    </citation>
    <scope>NUCLEOTIDE SEQUENCE [LARGE SCALE GENOMIC DNA]</scope>
    <source>
        <strain evidence="2 3">NBRC100155</strain>
    </source>
</reference>
<dbReference type="Gene3D" id="3.40.50.720">
    <property type="entry name" value="NAD(P)-binding Rossmann-like Domain"/>
    <property type="match status" value="1"/>
</dbReference>
<dbReference type="Proteomes" id="UP000324022">
    <property type="component" value="Unassembled WGS sequence"/>
</dbReference>
<evidence type="ECO:0000313" key="3">
    <source>
        <dbReference type="Proteomes" id="UP000324022"/>
    </source>
</evidence>
<dbReference type="InterPro" id="IPR036291">
    <property type="entry name" value="NAD(P)-bd_dom_sf"/>
</dbReference>
<evidence type="ECO:0000256" key="1">
    <source>
        <dbReference type="ARBA" id="ARBA00008903"/>
    </source>
</evidence>
<dbReference type="InterPro" id="IPR023401">
    <property type="entry name" value="ODC_N"/>
</dbReference>
<protein>
    <recommendedName>
        <fullName evidence="4">Ornithine cyclodeaminase</fullName>
    </recommendedName>
</protein>
<evidence type="ECO:0000313" key="2">
    <source>
        <dbReference type="EMBL" id="SPO24045.1"/>
    </source>
</evidence>
<dbReference type="GO" id="GO:0005737">
    <property type="term" value="C:cytoplasm"/>
    <property type="evidence" value="ECO:0007669"/>
    <property type="project" value="TreeGrafter"/>
</dbReference>
<accession>A0A5C3E148</accession>
<gene>
    <name evidence="2" type="ORF">UTRI_03410_B</name>
</gene>
<dbReference type="OrthoDB" id="41492at2759"/>
<name>A0A5C3E148_9BASI</name>
<keyword evidence="3" id="KW-1185">Reference proteome</keyword>
<dbReference type="PANTHER" id="PTHR13812">
    <property type="entry name" value="KETIMINE REDUCTASE MU-CRYSTALLIN"/>
    <property type="match status" value="1"/>
</dbReference>
<sequence length="393" mass="42007">MIRIISDADIRSHIIPQLTIASLLRSQAVAFLSLLPSSSSSSSSSSSCPPSPSDLAQCPTRLSLSTPWHTQLFMPARTSPLEGGGSVIKCVSVPKPPLSGIAGVNLLFSDTTGQVTHVVNSTCLTAIRTAAGSLLSSVVALGVVKGTVKRVVVFGDGAQAVFHLWLHLRYFTSIQNVVVAVGTHRELTPDQLTEKQSSFLTLLESLPTSLPSPRITFLNAKIQQHQVQQAVNKAQLIFTCTPSTQPLFGDLERFGGDGGRRHICAVGSYKPSMCELPPGLVRHVCRDARLLVDSKEACIQEAGCLLQALGTEELNALVEIATLLPSTEAGKVEEQEWLKEVEKRAEMWEPDRAEGEAGWTSVFKSVGVGLQDVEMTKLVVAVAGQGVGCMVGF</sequence>
<dbReference type="Pfam" id="PF02423">
    <property type="entry name" value="OCD_Mu_crystall"/>
    <property type="match status" value="1"/>
</dbReference>
<comment type="similarity">
    <text evidence="1">Belongs to the ornithine cyclodeaminase/mu-crystallin family.</text>
</comment>
<dbReference type="SUPFAM" id="SSF51735">
    <property type="entry name" value="NAD(P)-binding Rossmann-fold domains"/>
    <property type="match status" value="1"/>
</dbReference>
<dbReference type="Gene3D" id="3.30.1780.10">
    <property type="entry name" value="ornithine cyclodeaminase, domain 1"/>
    <property type="match status" value="1"/>
</dbReference>
<evidence type="ECO:0008006" key="4">
    <source>
        <dbReference type="Google" id="ProtNLM"/>
    </source>
</evidence>
<dbReference type="PANTHER" id="PTHR13812:SF19">
    <property type="entry name" value="KETIMINE REDUCTASE MU-CRYSTALLIN"/>
    <property type="match status" value="1"/>
</dbReference>
<dbReference type="EMBL" id="OOIN01000006">
    <property type="protein sequence ID" value="SPO24045.1"/>
    <property type="molecule type" value="Genomic_DNA"/>
</dbReference>
<dbReference type="AlphaFoldDB" id="A0A5C3E148"/>
<organism evidence="2 3">
    <name type="scientific">Ustilago trichophora</name>
    <dbReference type="NCBI Taxonomy" id="86804"/>
    <lineage>
        <taxon>Eukaryota</taxon>
        <taxon>Fungi</taxon>
        <taxon>Dikarya</taxon>
        <taxon>Basidiomycota</taxon>
        <taxon>Ustilaginomycotina</taxon>
        <taxon>Ustilaginomycetes</taxon>
        <taxon>Ustilaginales</taxon>
        <taxon>Ustilaginaceae</taxon>
        <taxon>Ustilago</taxon>
    </lineage>
</organism>
<proteinExistence type="inferred from homology"/>
<dbReference type="InterPro" id="IPR003462">
    <property type="entry name" value="ODC_Mu_crystall"/>
</dbReference>